<comment type="subcellular location">
    <subcellularLocation>
        <location evidence="1">Nucleus</location>
    </subcellularLocation>
</comment>
<comment type="caution">
    <text evidence="10">The sequence shown here is derived from an EMBL/GenBank/DDBJ whole genome shotgun (WGS) entry which is preliminary data.</text>
</comment>
<feature type="domain" description="C2H2-type" evidence="9">
    <location>
        <begin position="634"/>
        <end position="661"/>
    </location>
</feature>
<name>A0A9D3YY16_DREPO</name>
<accession>A0A9D3YY16</accession>
<feature type="region of interest" description="Disordered" evidence="8">
    <location>
        <begin position="718"/>
        <end position="749"/>
    </location>
</feature>
<dbReference type="GO" id="GO:0043565">
    <property type="term" value="F:sequence-specific DNA binding"/>
    <property type="evidence" value="ECO:0007669"/>
    <property type="project" value="TreeGrafter"/>
</dbReference>
<feature type="domain" description="C2H2-type" evidence="9">
    <location>
        <begin position="578"/>
        <end position="605"/>
    </location>
</feature>
<dbReference type="AlphaFoldDB" id="A0A9D3YY16"/>
<dbReference type="InterPro" id="IPR036236">
    <property type="entry name" value="Znf_C2H2_sf"/>
</dbReference>
<dbReference type="PROSITE" id="PS50157">
    <property type="entry name" value="ZINC_FINGER_C2H2_2"/>
    <property type="match status" value="12"/>
</dbReference>
<feature type="domain" description="C2H2-type" evidence="9">
    <location>
        <begin position="376"/>
        <end position="404"/>
    </location>
</feature>
<evidence type="ECO:0000256" key="3">
    <source>
        <dbReference type="ARBA" id="ARBA00022737"/>
    </source>
</evidence>
<dbReference type="SMART" id="SM00355">
    <property type="entry name" value="ZnF_C2H2"/>
    <property type="match status" value="14"/>
</dbReference>
<reference evidence="10" key="1">
    <citation type="journal article" date="2019" name="bioRxiv">
        <title>The Genome of the Zebra Mussel, Dreissena polymorpha: A Resource for Invasive Species Research.</title>
        <authorList>
            <person name="McCartney M.A."/>
            <person name="Auch B."/>
            <person name="Kono T."/>
            <person name="Mallez S."/>
            <person name="Zhang Y."/>
            <person name="Obille A."/>
            <person name="Becker A."/>
            <person name="Abrahante J.E."/>
            <person name="Garbe J."/>
            <person name="Badalamenti J.P."/>
            <person name="Herman A."/>
            <person name="Mangelson H."/>
            <person name="Liachko I."/>
            <person name="Sullivan S."/>
            <person name="Sone E.D."/>
            <person name="Koren S."/>
            <person name="Silverstein K.A.T."/>
            <person name="Beckman K.B."/>
            <person name="Gohl D.M."/>
        </authorList>
    </citation>
    <scope>NUCLEOTIDE SEQUENCE</scope>
    <source>
        <strain evidence="10">Duluth1</strain>
        <tissue evidence="10">Whole animal</tissue>
    </source>
</reference>
<evidence type="ECO:0000256" key="4">
    <source>
        <dbReference type="ARBA" id="ARBA00022771"/>
    </source>
</evidence>
<dbReference type="FunFam" id="3.30.160.60:FF:000145">
    <property type="entry name" value="Zinc finger protein 574"/>
    <property type="match status" value="2"/>
</dbReference>
<dbReference type="FunFam" id="3.30.160.60:FF:000446">
    <property type="entry name" value="Zinc finger protein"/>
    <property type="match status" value="1"/>
</dbReference>
<reference evidence="10" key="2">
    <citation type="submission" date="2020-11" db="EMBL/GenBank/DDBJ databases">
        <authorList>
            <person name="McCartney M.A."/>
            <person name="Auch B."/>
            <person name="Kono T."/>
            <person name="Mallez S."/>
            <person name="Becker A."/>
            <person name="Gohl D.M."/>
            <person name="Silverstein K.A.T."/>
            <person name="Koren S."/>
            <person name="Bechman K.B."/>
            <person name="Herman A."/>
            <person name="Abrahante J.E."/>
            <person name="Garbe J."/>
        </authorList>
    </citation>
    <scope>NUCLEOTIDE SEQUENCE</scope>
    <source>
        <strain evidence="10">Duluth1</strain>
        <tissue evidence="10">Whole animal</tissue>
    </source>
</reference>
<keyword evidence="5" id="KW-0862">Zinc</keyword>
<feature type="domain" description="C2H2-type" evidence="9">
    <location>
        <begin position="433"/>
        <end position="462"/>
    </location>
</feature>
<feature type="domain" description="C2H2-type" evidence="9">
    <location>
        <begin position="463"/>
        <end position="491"/>
    </location>
</feature>
<dbReference type="Proteomes" id="UP000828390">
    <property type="component" value="Unassembled WGS sequence"/>
</dbReference>
<dbReference type="PROSITE" id="PS00028">
    <property type="entry name" value="ZINC_FINGER_C2H2_1"/>
    <property type="match status" value="12"/>
</dbReference>
<dbReference type="PANTHER" id="PTHR24408:SF58">
    <property type="entry name" value="TRANSCRIPTION FACTOR (TFIIIA), PUTATIVE (AFU_ORTHOLOGUE AFUA_1G05150)-RELATED"/>
    <property type="match status" value="1"/>
</dbReference>
<organism evidence="10 11">
    <name type="scientific">Dreissena polymorpha</name>
    <name type="common">Zebra mussel</name>
    <name type="synonym">Mytilus polymorpha</name>
    <dbReference type="NCBI Taxonomy" id="45954"/>
    <lineage>
        <taxon>Eukaryota</taxon>
        <taxon>Metazoa</taxon>
        <taxon>Spiralia</taxon>
        <taxon>Lophotrochozoa</taxon>
        <taxon>Mollusca</taxon>
        <taxon>Bivalvia</taxon>
        <taxon>Autobranchia</taxon>
        <taxon>Heteroconchia</taxon>
        <taxon>Euheterodonta</taxon>
        <taxon>Imparidentia</taxon>
        <taxon>Neoheterodontei</taxon>
        <taxon>Myida</taxon>
        <taxon>Dreissenoidea</taxon>
        <taxon>Dreissenidae</taxon>
        <taxon>Dreissena</taxon>
    </lineage>
</organism>
<feature type="domain" description="C2H2-type" evidence="9">
    <location>
        <begin position="606"/>
        <end position="633"/>
    </location>
</feature>
<evidence type="ECO:0000256" key="1">
    <source>
        <dbReference type="ARBA" id="ARBA00004123"/>
    </source>
</evidence>
<feature type="domain" description="C2H2-type" evidence="9">
    <location>
        <begin position="549"/>
        <end position="576"/>
    </location>
</feature>
<feature type="domain" description="C2H2-type" evidence="9">
    <location>
        <begin position="520"/>
        <end position="548"/>
    </location>
</feature>
<evidence type="ECO:0000256" key="7">
    <source>
        <dbReference type="PROSITE-ProRule" id="PRU00042"/>
    </source>
</evidence>
<proteinExistence type="predicted"/>
<feature type="compositionally biased region" description="Basic and acidic residues" evidence="8">
    <location>
        <begin position="126"/>
        <end position="136"/>
    </location>
</feature>
<keyword evidence="4 7" id="KW-0863">Zinc-finger</keyword>
<evidence type="ECO:0000256" key="6">
    <source>
        <dbReference type="ARBA" id="ARBA00023242"/>
    </source>
</evidence>
<keyword evidence="11" id="KW-1185">Reference proteome</keyword>
<feature type="domain" description="C2H2-type" evidence="9">
    <location>
        <begin position="662"/>
        <end position="690"/>
    </location>
</feature>
<keyword evidence="6" id="KW-0539">Nucleus</keyword>
<dbReference type="OrthoDB" id="40579at2759"/>
<dbReference type="Gene3D" id="3.30.160.60">
    <property type="entry name" value="Classic Zinc Finger"/>
    <property type="match status" value="10"/>
</dbReference>
<feature type="region of interest" description="Disordered" evidence="8">
    <location>
        <begin position="126"/>
        <end position="153"/>
    </location>
</feature>
<gene>
    <name evidence="10" type="ORF">DPMN_067493</name>
</gene>
<feature type="compositionally biased region" description="Basic and acidic residues" evidence="8">
    <location>
        <begin position="720"/>
        <end position="731"/>
    </location>
</feature>
<evidence type="ECO:0000313" key="11">
    <source>
        <dbReference type="Proteomes" id="UP000828390"/>
    </source>
</evidence>
<dbReference type="SUPFAM" id="SSF57667">
    <property type="entry name" value="beta-beta-alpha zinc fingers"/>
    <property type="match status" value="7"/>
</dbReference>
<feature type="compositionally biased region" description="Basic and acidic residues" evidence="8">
    <location>
        <begin position="144"/>
        <end position="153"/>
    </location>
</feature>
<evidence type="ECO:0000313" key="10">
    <source>
        <dbReference type="EMBL" id="KAH3708054.1"/>
    </source>
</evidence>
<evidence type="ECO:0000256" key="8">
    <source>
        <dbReference type="SAM" id="MobiDB-lite"/>
    </source>
</evidence>
<feature type="compositionally biased region" description="Low complexity" evidence="8">
    <location>
        <begin position="875"/>
        <end position="885"/>
    </location>
</feature>
<feature type="domain" description="C2H2-type" evidence="9">
    <location>
        <begin position="404"/>
        <end position="432"/>
    </location>
</feature>
<feature type="region of interest" description="Disordered" evidence="8">
    <location>
        <begin position="871"/>
        <end position="894"/>
    </location>
</feature>
<dbReference type="EMBL" id="JAIWYP010000014">
    <property type="protein sequence ID" value="KAH3708054.1"/>
    <property type="molecule type" value="Genomic_DNA"/>
</dbReference>
<dbReference type="GO" id="GO:0000981">
    <property type="term" value="F:DNA-binding transcription factor activity, RNA polymerase II-specific"/>
    <property type="evidence" value="ECO:0007669"/>
    <property type="project" value="TreeGrafter"/>
</dbReference>
<keyword evidence="3" id="KW-0677">Repeat</keyword>
<evidence type="ECO:0000256" key="2">
    <source>
        <dbReference type="ARBA" id="ARBA00022723"/>
    </source>
</evidence>
<evidence type="ECO:0000259" key="9">
    <source>
        <dbReference type="PROSITE" id="PS50157"/>
    </source>
</evidence>
<dbReference type="Pfam" id="PF00096">
    <property type="entry name" value="zf-C2H2"/>
    <property type="match status" value="6"/>
</dbReference>
<protein>
    <recommendedName>
        <fullName evidence="9">C2H2-type domain-containing protein</fullName>
    </recommendedName>
</protein>
<dbReference type="Pfam" id="PF13912">
    <property type="entry name" value="zf-C2H2_6"/>
    <property type="match status" value="2"/>
</dbReference>
<feature type="domain" description="C2H2-type" evidence="9">
    <location>
        <begin position="691"/>
        <end position="713"/>
    </location>
</feature>
<keyword evidence="2" id="KW-0479">Metal-binding</keyword>
<sequence length="894" mass="101645">MELSECSVRALLRVFAKDCLETLVFTEHVELHAKMWVTVDHINKMEYEFKHLFAPCDVATYIDYQHVQETMTDPVEMVALETMTDPVQMVDAECQTEVVKTELDGFADTETDMNSMKEVKVEVVSEDEHLESEEVTKVMPASPAERDTTDRKKTDSETVCLLCPAKFKSGDTEPLEEHLRTSHDVGNQYSCPMCKQICMSKVALADHVTQAHCKNESSKVAKINEPSKLAKKNEPSTLAMRKIHAQKKQALRVSDGSDTDDDYLLKSSLLIRINKKGKKIVKPKAKKKNIKKKQKAPKKETIVVPKKEKIVVPKKEKNVVPKKEKNVAPKKEKNVDDLENGIEIKKEGEMKEDDEKESRVMADPLYVPEPNSEIKVKCIECGKLYKSKRALRRHFNTTHTTNSHVCEICGHSFRGKESLYHHKRGIHDNAKVYKCPEPDCDASFNFSHSLRLHRLKHTGARPHMCNVCGKTYLTGYHLKVHMQATHSEKKIFACKMCDKTFSYSTSLKMHEATHKPQDRVKCDACDKSFVNNQALKYHVMSKHTEAGHYPCEECGKVCKSELMLRTHMRRHSVDNARFMCDICGRQFMYKSALEMHRAVHRDDKNYKCKTCGKSFKTYPTLYSHQYVHRQDSPFTCSTCGKSFKTKERLKAHEKRHTGLKPFECQICQHCFPDNGGLSKHLRTVHAKVKKFVCDICGKATSRADNLRVHMKVHMKGTDYTPKKSRESRHNTDPQNKVPVHNAFPGDQDSKGRMEILFDDDSHSSSNHYTARDYEPNMPNFPTLDPVQIASTTNDQSMPLNLHYNQGNSGGHLAALGGLQSHIMVNRSMPATSQGGQGHHQAHNAVMAVPGINPSQFMYPWPYVYGHAVAPGMGPSQQQQQQQSSSNGWMTPENT</sequence>
<evidence type="ECO:0000256" key="5">
    <source>
        <dbReference type="ARBA" id="ARBA00022833"/>
    </source>
</evidence>
<dbReference type="GO" id="GO:0008270">
    <property type="term" value="F:zinc ion binding"/>
    <property type="evidence" value="ECO:0007669"/>
    <property type="project" value="UniProtKB-KW"/>
</dbReference>
<dbReference type="InterPro" id="IPR013087">
    <property type="entry name" value="Znf_C2H2_type"/>
</dbReference>
<feature type="domain" description="C2H2-type" evidence="9">
    <location>
        <begin position="492"/>
        <end position="519"/>
    </location>
</feature>
<dbReference type="PANTHER" id="PTHR24408">
    <property type="entry name" value="ZINC FINGER PROTEIN"/>
    <property type="match status" value="1"/>
</dbReference>
<dbReference type="GO" id="GO:0005634">
    <property type="term" value="C:nucleus"/>
    <property type="evidence" value="ECO:0007669"/>
    <property type="project" value="UniProtKB-SubCell"/>
</dbReference>